<dbReference type="InterPro" id="IPR050769">
    <property type="entry name" value="NAT_camello-type"/>
</dbReference>
<dbReference type="Proteomes" id="UP000562027">
    <property type="component" value="Unassembled WGS sequence"/>
</dbReference>
<dbReference type="CDD" id="cd04301">
    <property type="entry name" value="NAT_SF"/>
    <property type="match status" value="1"/>
</dbReference>
<dbReference type="PROSITE" id="PS51186">
    <property type="entry name" value="GNAT"/>
    <property type="match status" value="1"/>
</dbReference>
<name>A0A840L6I3_9BURK</name>
<protein>
    <submittedName>
        <fullName evidence="3">GNAT superfamily N-acetyltransferase</fullName>
    </submittedName>
</protein>
<dbReference type="PANTHER" id="PTHR13947:SF37">
    <property type="entry name" value="LD18367P"/>
    <property type="match status" value="1"/>
</dbReference>
<dbReference type="RefSeq" id="WP_246448356.1">
    <property type="nucleotide sequence ID" value="NZ_JACHLP010000004.1"/>
</dbReference>
<organism evidence="3 4">
    <name type="scientific">Roseateles oligotrophus</name>
    <dbReference type="NCBI Taxonomy" id="1769250"/>
    <lineage>
        <taxon>Bacteria</taxon>
        <taxon>Pseudomonadati</taxon>
        <taxon>Pseudomonadota</taxon>
        <taxon>Betaproteobacteria</taxon>
        <taxon>Burkholderiales</taxon>
        <taxon>Sphaerotilaceae</taxon>
        <taxon>Roseateles</taxon>
    </lineage>
</organism>
<evidence type="ECO:0000313" key="3">
    <source>
        <dbReference type="EMBL" id="MBB4843780.1"/>
    </source>
</evidence>
<accession>A0A840L6I3</accession>
<dbReference type="InterPro" id="IPR000182">
    <property type="entry name" value="GNAT_dom"/>
</dbReference>
<dbReference type="InterPro" id="IPR016181">
    <property type="entry name" value="Acyl_CoA_acyltransferase"/>
</dbReference>
<dbReference type="EMBL" id="JACHLP010000004">
    <property type="protein sequence ID" value="MBB4843780.1"/>
    <property type="molecule type" value="Genomic_DNA"/>
</dbReference>
<gene>
    <name evidence="3" type="ORF">HNP55_002303</name>
</gene>
<evidence type="ECO:0000313" key="4">
    <source>
        <dbReference type="Proteomes" id="UP000562027"/>
    </source>
</evidence>
<proteinExistence type="predicted"/>
<dbReference type="PANTHER" id="PTHR13947">
    <property type="entry name" value="GNAT FAMILY N-ACETYLTRANSFERASE"/>
    <property type="match status" value="1"/>
</dbReference>
<dbReference type="Gene3D" id="3.40.630.30">
    <property type="match status" value="1"/>
</dbReference>
<dbReference type="SUPFAM" id="SSF55729">
    <property type="entry name" value="Acyl-CoA N-acyltransferases (Nat)"/>
    <property type="match status" value="1"/>
</dbReference>
<dbReference type="GO" id="GO:0008080">
    <property type="term" value="F:N-acetyltransferase activity"/>
    <property type="evidence" value="ECO:0007669"/>
    <property type="project" value="InterPro"/>
</dbReference>
<dbReference type="AlphaFoldDB" id="A0A840L6I3"/>
<comment type="caution">
    <text evidence="3">The sequence shown here is derived from an EMBL/GenBank/DDBJ whole genome shotgun (WGS) entry which is preliminary data.</text>
</comment>
<keyword evidence="1 3" id="KW-0808">Transferase</keyword>
<evidence type="ECO:0000256" key="1">
    <source>
        <dbReference type="ARBA" id="ARBA00022679"/>
    </source>
</evidence>
<evidence type="ECO:0000259" key="2">
    <source>
        <dbReference type="PROSITE" id="PS51186"/>
    </source>
</evidence>
<reference evidence="3 4" key="1">
    <citation type="submission" date="2020-08" db="EMBL/GenBank/DDBJ databases">
        <title>Functional genomics of gut bacteria from endangered species of beetles.</title>
        <authorList>
            <person name="Carlos-Shanley C."/>
        </authorList>
    </citation>
    <scope>NUCLEOTIDE SEQUENCE [LARGE SCALE GENOMIC DNA]</scope>
    <source>
        <strain evidence="3 4">S00239</strain>
    </source>
</reference>
<sequence>MLRYKRFTMLHIRLFQASDSLTELTALLHRAYARLGQMGLNYTAVDQSAEVTAQRMRGGRCFVVVDASDKLLGTLVVQPTYAANECEYFTRSGVAAVHQFAVDPARQGAGIGRMLLQQAEQWARESGHTELAMDTAEQASHLIALYAGLGYSQVGWVQWPGKLYRSVVLSKRLAG</sequence>
<keyword evidence="4" id="KW-1185">Reference proteome</keyword>
<feature type="domain" description="N-acetyltransferase" evidence="2">
    <location>
        <begin position="10"/>
        <end position="174"/>
    </location>
</feature>
<dbReference type="Pfam" id="PF00583">
    <property type="entry name" value="Acetyltransf_1"/>
    <property type="match status" value="1"/>
</dbReference>